<accession>A0A9E7STN7</accession>
<protein>
    <recommendedName>
        <fullName evidence="2">N-acetylmuramoyl-L-alanine amidase</fullName>
        <ecNumber evidence="2">3.5.1.28</ecNumber>
    </recommendedName>
</protein>
<feature type="compositionally biased region" description="Polar residues" evidence="5">
    <location>
        <begin position="1"/>
        <end position="13"/>
    </location>
</feature>
<dbReference type="InterPro" id="IPR051206">
    <property type="entry name" value="NAMLAA_amidase_2"/>
</dbReference>
<evidence type="ECO:0000256" key="1">
    <source>
        <dbReference type="ARBA" id="ARBA00001561"/>
    </source>
</evidence>
<dbReference type="GO" id="GO:0008745">
    <property type="term" value="F:N-acetylmuramoyl-L-alanine amidase activity"/>
    <property type="evidence" value="ECO:0007669"/>
    <property type="project" value="UniProtKB-EC"/>
</dbReference>
<dbReference type="AlphaFoldDB" id="A0A9E7STN7"/>
<organism evidence="7 8">
    <name type="scientific">Natronosalvus rutilus</name>
    <dbReference type="NCBI Taxonomy" id="2953753"/>
    <lineage>
        <taxon>Archaea</taxon>
        <taxon>Methanobacteriati</taxon>
        <taxon>Methanobacteriota</taxon>
        <taxon>Stenosarchaea group</taxon>
        <taxon>Halobacteria</taxon>
        <taxon>Halobacteriales</taxon>
        <taxon>Natrialbaceae</taxon>
        <taxon>Natronosalvus</taxon>
    </lineage>
</organism>
<name>A0A9E7STN7_9EURY</name>
<dbReference type="CDD" id="cd06583">
    <property type="entry name" value="PGRP"/>
    <property type="match status" value="1"/>
</dbReference>
<dbReference type="GO" id="GO:0009254">
    <property type="term" value="P:peptidoglycan turnover"/>
    <property type="evidence" value="ECO:0007669"/>
    <property type="project" value="TreeGrafter"/>
</dbReference>
<dbReference type="GO" id="GO:0009253">
    <property type="term" value="P:peptidoglycan catabolic process"/>
    <property type="evidence" value="ECO:0007669"/>
    <property type="project" value="InterPro"/>
</dbReference>
<keyword evidence="8" id="KW-1185">Reference proteome</keyword>
<gene>
    <name evidence="7" type="ORF">NGM29_00905</name>
</gene>
<evidence type="ECO:0000256" key="5">
    <source>
        <dbReference type="SAM" id="MobiDB-lite"/>
    </source>
</evidence>
<dbReference type="GO" id="GO:0071555">
    <property type="term" value="P:cell wall organization"/>
    <property type="evidence" value="ECO:0007669"/>
    <property type="project" value="UniProtKB-KW"/>
</dbReference>
<evidence type="ECO:0000256" key="2">
    <source>
        <dbReference type="ARBA" id="ARBA00011901"/>
    </source>
</evidence>
<feature type="domain" description="N-acetylmuramoyl-L-alanine amidase" evidence="6">
    <location>
        <begin position="47"/>
        <end position="183"/>
    </location>
</feature>
<dbReference type="Gene3D" id="3.40.80.10">
    <property type="entry name" value="Peptidoglycan recognition protein-like"/>
    <property type="match status" value="1"/>
</dbReference>
<keyword evidence="4" id="KW-0961">Cell wall biogenesis/degradation</keyword>
<dbReference type="InterPro" id="IPR036505">
    <property type="entry name" value="Amidase/PGRP_sf"/>
</dbReference>
<evidence type="ECO:0000313" key="8">
    <source>
        <dbReference type="Proteomes" id="UP001056855"/>
    </source>
</evidence>
<dbReference type="Proteomes" id="UP001056855">
    <property type="component" value="Chromosome"/>
</dbReference>
<reference evidence="7" key="1">
    <citation type="submission" date="2022-06" db="EMBL/GenBank/DDBJ databases">
        <title>Diverse halophilic archaea isolated from saline environments.</title>
        <authorList>
            <person name="Cui H.-L."/>
        </authorList>
    </citation>
    <scope>NUCLEOTIDE SEQUENCE</scope>
    <source>
        <strain evidence="7">WLHS1</strain>
    </source>
</reference>
<evidence type="ECO:0000256" key="4">
    <source>
        <dbReference type="ARBA" id="ARBA00023316"/>
    </source>
</evidence>
<sequence length="286" mass="31015">MRSNGCKQANTPESGRPLGRRRGIARGDQTSALAAEEPGDRWVAADSSNYSWADRGVNDINWIVVHTTVGSYSGAISWFQNPDANVSAHYVIRNSDGHTTKMVDESNVAWHASGFNSSAIGIEHEWTESQGYISDTMYQQSAALIDYLADTYDIPRNYYTSMSAPCNASGGIIEHRHAPTNSYCSSSNATACPGPDWSGSRLMDFVGDGGGGGDGKFEMDQTVYTTANLNAREQPGTDSTIVATMPEGSAGRIMNGPESADGYTWWGLHFEADNIWGWCAEPWLEV</sequence>
<comment type="catalytic activity">
    <reaction evidence="1">
        <text>Hydrolyzes the link between N-acetylmuramoyl residues and L-amino acid residues in certain cell-wall glycopeptides.</text>
        <dbReference type="EC" id="3.5.1.28"/>
    </reaction>
</comment>
<dbReference type="SMART" id="SM00644">
    <property type="entry name" value="Ami_2"/>
    <property type="match status" value="1"/>
</dbReference>
<evidence type="ECO:0000256" key="3">
    <source>
        <dbReference type="ARBA" id="ARBA00022801"/>
    </source>
</evidence>
<dbReference type="RefSeq" id="WP_254158391.1">
    <property type="nucleotide sequence ID" value="NZ_CP100355.1"/>
</dbReference>
<dbReference type="InterPro" id="IPR002502">
    <property type="entry name" value="Amidase_domain"/>
</dbReference>
<keyword evidence="3" id="KW-0378">Hydrolase</keyword>
<dbReference type="Pfam" id="PF01510">
    <property type="entry name" value="Amidase_2"/>
    <property type="match status" value="1"/>
</dbReference>
<dbReference type="PANTHER" id="PTHR30417:SF1">
    <property type="entry name" value="N-ACETYLMURAMOYL-L-ALANINE AMIDASE AMID"/>
    <property type="match status" value="1"/>
</dbReference>
<dbReference type="KEGG" id="sawl:NGM29_00905"/>
<dbReference type="GeneID" id="73288561"/>
<feature type="region of interest" description="Disordered" evidence="5">
    <location>
        <begin position="1"/>
        <end position="25"/>
    </location>
</feature>
<dbReference type="EC" id="3.5.1.28" evidence="2"/>
<dbReference type="SUPFAM" id="SSF55846">
    <property type="entry name" value="N-acetylmuramoyl-L-alanine amidase-like"/>
    <property type="match status" value="1"/>
</dbReference>
<evidence type="ECO:0000259" key="6">
    <source>
        <dbReference type="SMART" id="SM00644"/>
    </source>
</evidence>
<evidence type="ECO:0000313" key="7">
    <source>
        <dbReference type="EMBL" id="UTF53874.1"/>
    </source>
</evidence>
<dbReference type="Gene3D" id="2.30.30.40">
    <property type="entry name" value="SH3 Domains"/>
    <property type="match status" value="1"/>
</dbReference>
<dbReference type="PANTHER" id="PTHR30417">
    <property type="entry name" value="N-ACETYLMURAMOYL-L-ALANINE AMIDASE AMID"/>
    <property type="match status" value="1"/>
</dbReference>
<proteinExistence type="predicted"/>
<dbReference type="EMBL" id="CP100355">
    <property type="protein sequence ID" value="UTF53874.1"/>
    <property type="molecule type" value="Genomic_DNA"/>
</dbReference>